<evidence type="ECO:0000313" key="1">
    <source>
        <dbReference type="EMBL" id="KIL80710.1"/>
    </source>
</evidence>
<keyword evidence="2" id="KW-1185">Reference proteome</keyword>
<dbReference type="Proteomes" id="UP000031982">
    <property type="component" value="Unassembled WGS sequence"/>
</dbReference>
<sequence length="63" mass="7578">MRKVHGIKNLIAYLESVNFPLTEERINDLILKRELPHLRPFGNTLVFNLDHIDWWISQQRLKP</sequence>
<evidence type="ECO:0008006" key="3">
    <source>
        <dbReference type="Google" id="ProtNLM"/>
    </source>
</evidence>
<gene>
    <name evidence="1" type="ORF">SD77_0558</name>
</gene>
<accession>A0ABR5B135</accession>
<evidence type="ECO:0000313" key="2">
    <source>
        <dbReference type="Proteomes" id="UP000031982"/>
    </source>
</evidence>
<reference evidence="1 2" key="1">
    <citation type="submission" date="2015-01" db="EMBL/GenBank/DDBJ databases">
        <title>Genome Assembly of Bacillus badius MTCC 1458.</title>
        <authorList>
            <person name="Verma A."/>
            <person name="Khatri I."/>
            <person name="Mual P."/>
            <person name="Subramanian S."/>
            <person name="Krishnamurthi S."/>
        </authorList>
    </citation>
    <scope>NUCLEOTIDE SEQUENCE [LARGE SCALE GENOMIC DNA]</scope>
    <source>
        <strain evidence="1 2">MTCC 1458</strain>
    </source>
</reference>
<organism evidence="1 2">
    <name type="scientific">Bacillus badius</name>
    <dbReference type="NCBI Taxonomy" id="1455"/>
    <lineage>
        <taxon>Bacteria</taxon>
        <taxon>Bacillati</taxon>
        <taxon>Bacillota</taxon>
        <taxon>Bacilli</taxon>
        <taxon>Bacillales</taxon>
        <taxon>Bacillaceae</taxon>
        <taxon>Pseudobacillus</taxon>
    </lineage>
</organism>
<dbReference type="RefSeq" id="WP_041113136.1">
    <property type="nucleotide sequence ID" value="NZ_JARTHD010000006.1"/>
</dbReference>
<dbReference type="EMBL" id="JXLP01000001">
    <property type="protein sequence ID" value="KIL80710.1"/>
    <property type="molecule type" value="Genomic_DNA"/>
</dbReference>
<proteinExistence type="predicted"/>
<name>A0ABR5B135_BACBA</name>
<comment type="caution">
    <text evidence="1">The sequence shown here is derived from an EMBL/GenBank/DDBJ whole genome shotgun (WGS) entry which is preliminary data.</text>
</comment>
<protein>
    <recommendedName>
        <fullName evidence="3">DNA-binding protein</fullName>
    </recommendedName>
</protein>